<dbReference type="EMBL" id="JBHTCQ010000003">
    <property type="protein sequence ID" value="MFC7406342.1"/>
    <property type="molecule type" value="Genomic_DNA"/>
</dbReference>
<evidence type="ECO:0000313" key="2">
    <source>
        <dbReference type="EMBL" id="MFC7406342.1"/>
    </source>
</evidence>
<proteinExistence type="predicted"/>
<dbReference type="InterPro" id="IPR025164">
    <property type="entry name" value="Toastrack_DUF4097"/>
</dbReference>
<keyword evidence="3" id="KW-1185">Reference proteome</keyword>
<accession>A0ABW2QEH5</accession>
<dbReference type="Proteomes" id="UP001596455">
    <property type="component" value="Unassembled WGS sequence"/>
</dbReference>
<dbReference type="RefSeq" id="WP_382395656.1">
    <property type="nucleotide sequence ID" value="NZ_JBHTCQ010000003.1"/>
</dbReference>
<sequence length="270" mass="27578">MATRSWIVPGPSQHEITDVARLRVQLVAGAVEVRTHDAPHVWVDVTDVSGNPLEMTVEGDRLTIGYPAIGWDGWVKRLTSYSSSDSARLTVHVPAATETSVATASAAVAITDVAEDLRLNTAAGSVEVTGCHGAATIRSASGRVTVTGQHGPVTVSTAAGRARVDGDVPRASVTTVAGAVEVTTTAETSKVDVATVSGAMRVVLPPGTGVSLSARTVSGAVRLDGQDRKSTGFGATTIEERTEGGICFLGARSVSGDLDVTRVAPALPGS</sequence>
<organism evidence="2 3">
    <name type="scientific">Georgenia alba</name>
    <dbReference type="NCBI Taxonomy" id="2233858"/>
    <lineage>
        <taxon>Bacteria</taxon>
        <taxon>Bacillati</taxon>
        <taxon>Actinomycetota</taxon>
        <taxon>Actinomycetes</taxon>
        <taxon>Micrococcales</taxon>
        <taxon>Bogoriellaceae</taxon>
        <taxon>Georgenia</taxon>
    </lineage>
</organism>
<name>A0ABW2QEH5_9MICO</name>
<comment type="caution">
    <text evidence="2">The sequence shown here is derived from an EMBL/GenBank/DDBJ whole genome shotgun (WGS) entry which is preliminary data.</text>
</comment>
<feature type="domain" description="DUF4097" evidence="1">
    <location>
        <begin position="31"/>
        <end position="260"/>
    </location>
</feature>
<dbReference type="Pfam" id="PF13349">
    <property type="entry name" value="DUF4097"/>
    <property type="match status" value="1"/>
</dbReference>
<protein>
    <submittedName>
        <fullName evidence="2">DUF4097 domain-containing protein</fullName>
    </submittedName>
</protein>
<gene>
    <name evidence="2" type="ORF">ACFQQL_14590</name>
</gene>
<reference evidence="3" key="1">
    <citation type="journal article" date="2019" name="Int. J. Syst. Evol. Microbiol.">
        <title>The Global Catalogue of Microorganisms (GCM) 10K type strain sequencing project: providing services to taxonomists for standard genome sequencing and annotation.</title>
        <authorList>
            <consortium name="The Broad Institute Genomics Platform"/>
            <consortium name="The Broad Institute Genome Sequencing Center for Infectious Disease"/>
            <person name="Wu L."/>
            <person name="Ma J."/>
        </authorList>
    </citation>
    <scope>NUCLEOTIDE SEQUENCE [LARGE SCALE GENOMIC DNA]</scope>
    <source>
        <strain evidence="3">JCM 1490</strain>
    </source>
</reference>
<evidence type="ECO:0000313" key="3">
    <source>
        <dbReference type="Proteomes" id="UP001596455"/>
    </source>
</evidence>
<evidence type="ECO:0000259" key="1">
    <source>
        <dbReference type="Pfam" id="PF13349"/>
    </source>
</evidence>